<gene>
    <name evidence="1" type="ORF">TNCT_249111</name>
</gene>
<dbReference type="EMBL" id="BMAO01007637">
    <property type="protein sequence ID" value="GFR17435.1"/>
    <property type="molecule type" value="Genomic_DNA"/>
</dbReference>
<protein>
    <submittedName>
        <fullName evidence="1">Uncharacterized protein</fullName>
    </submittedName>
</protein>
<proteinExistence type="predicted"/>
<reference evidence="1" key="1">
    <citation type="submission" date="2020-07" db="EMBL/GenBank/DDBJ databases">
        <title>Multicomponent nature underlies the extraordinary mechanical properties of spider dragline silk.</title>
        <authorList>
            <person name="Kono N."/>
            <person name="Nakamura H."/>
            <person name="Mori M."/>
            <person name="Yoshida Y."/>
            <person name="Ohtoshi R."/>
            <person name="Malay A.D."/>
            <person name="Moran D.A.P."/>
            <person name="Tomita M."/>
            <person name="Numata K."/>
            <person name="Arakawa K."/>
        </authorList>
    </citation>
    <scope>NUCLEOTIDE SEQUENCE</scope>
</reference>
<evidence type="ECO:0000313" key="2">
    <source>
        <dbReference type="Proteomes" id="UP000887116"/>
    </source>
</evidence>
<dbReference type="Proteomes" id="UP000887116">
    <property type="component" value="Unassembled WGS sequence"/>
</dbReference>
<dbReference type="AlphaFoldDB" id="A0A8X6H8X7"/>
<evidence type="ECO:0000313" key="1">
    <source>
        <dbReference type="EMBL" id="GFR17435.1"/>
    </source>
</evidence>
<keyword evidence="2" id="KW-1185">Reference proteome</keyword>
<name>A0A8X6H8X7_TRICU</name>
<sequence length="102" mass="11373">MSFQKTRFRIDPGTSCEKSPFFFCYLTTAIHTLGRIAPILGSCFSSGHFSKLVKSFPTEVEAHGLWERLAEAEILNARAQSEKSEAEARGERFNLTWGASAL</sequence>
<accession>A0A8X6H8X7</accession>
<comment type="caution">
    <text evidence="1">The sequence shown here is derived from an EMBL/GenBank/DDBJ whole genome shotgun (WGS) entry which is preliminary data.</text>
</comment>
<organism evidence="1 2">
    <name type="scientific">Trichonephila clavata</name>
    <name type="common">Joro spider</name>
    <name type="synonym">Nephila clavata</name>
    <dbReference type="NCBI Taxonomy" id="2740835"/>
    <lineage>
        <taxon>Eukaryota</taxon>
        <taxon>Metazoa</taxon>
        <taxon>Ecdysozoa</taxon>
        <taxon>Arthropoda</taxon>
        <taxon>Chelicerata</taxon>
        <taxon>Arachnida</taxon>
        <taxon>Araneae</taxon>
        <taxon>Araneomorphae</taxon>
        <taxon>Entelegynae</taxon>
        <taxon>Araneoidea</taxon>
        <taxon>Nephilidae</taxon>
        <taxon>Trichonephila</taxon>
    </lineage>
</organism>